<keyword evidence="5" id="KW-1133">Transmembrane helix</keyword>
<dbReference type="GO" id="GO:0016020">
    <property type="term" value="C:membrane"/>
    <property type="evidence" value="ECO:0007669"/>
    <property type="project" value="UniProtKB-SubCell"/>
</dbReference>
<dbReference type="InterPro" id="IPR003599">
    <property type="entry name" value="Ig_sub"/>
</dbReference>
<dbReference type="SMART" id="SM00409">
    <property type="entry name" value="IG"/>
    <property type="match status" value="1"/>
</dbReference>
<evidence type="ECO:0000256" key="6">
    <source>
        <dbReference type="SAM" id="SignalP"/>
    </source>
</evidence>
<protein>
    <recommendedName>
        <fullName evidence="7">Immunoglobulin domain-containing protein</fullName>
    </recommendedName>
</protein>
<evidence type="ECO:0000259" key="7">
    <source>
        <dbReference type="SMART" id="SM00409"/>
    </source>
</evidence>
<keyword evidence="3 5" id="KW-0472">Membrane</keyword>
<feature type="transmembrane region" description="Helical" evidence="5">
    <location>
        <begin position="254"/>
        <end position="276"/>
    </location>
</feature>
<dbReference type="Proteomes" id="UP000265040">
    <property type="component" value="Chromosome 2"/>
</dbReference>
<dbReference type="InterPro" id="IPR015631">
    <property type="entry name" value="CD2/SLAM_rcpt"/>
</dbReference>
<dbReference type="InterPro" id="IPR013783">
    <property type="entry name" value="Ig-like_fold"/>
</dbReference>
<proteinExistence type="predicted"/>
<reference evidence="8" key="2">
    <citation type="submission" date="2025-08" db="UniProtKB">
        <authorList>
            <consortium name="Ensembl"/>
        </authorList>
    </citation>
    <scope>IDENTIFICATION</scope>
</reference>
<dbReference type="Ensembl" id="ENSATET00000074726.1">
    <property type="protein sequence ID" value="ENSATEP00000078141.1"/>
    <property type="gene ID" value="ENSATEG00000018473.3"/>
</dbReference>
<keyword evidence="5" id="KW-0812">Transmembrane</keyword>
<evidence type="ECO:0000256" key="4">
    <source>
        <dbReference type="ARBA" id="ARBA00023180"/>
    </source>
</evidence>
<evidence type="ECO:0000313" key="8">
    <source>
        <dbReference type="Ensembl" id="ENSATEP00000078141.1"/>
    </source>
</evidence>
<keyword evidence="4" id="KW-0325">Glycoprotein</keyword>
<organism evidence="8 9">
    <name type="scientific">Anabas testudineus</name>
    <name type="common">Climbing perch</name>
    <name type="synonym">Anthias testudineus</name>
    <dbReference type="NCBI Taxonomy" id="64144"/>
    <lineage>
        <taxon>Eukaryota</taxon>
        <taxon>Metazoa</taxon>
        <taxon>Chordata</taxon>
        <taxon>Craniata</taxon>
        <taxon>Vertebrata</taxon>
        <taxon>Euteleostomi</taxon>
        <taxon>Actinopterygii</taxon>
        <taxon>Neopterygii</taxon>
        <taxon>Teleostei</taxon>
        <taxon>Neoteleostei</taxon>
        <taxon>Acanthomorphata</taxon>
        <taxon>Anabantaria</taxon>
        <taxon>Anabantiformes</taxon>
        <taxon>Anabantoidei</taxon>
        <taxon>Anabantidae</taxon>
        <taxon>Anabas</taxon>
    </lineage>
</organism>
<dbReference type="SUPFAM" id="SSF48726">
    <property type="entry name" value="Immunoglobulin"/>
    <property type="match status" value="2"/>
</dbReference>
<feature type="chain" id="PRO_5043916283" description="Immunoglobulin domain-containing protein" evidence="6">
    <location>
        <begin position="22"/>
        <end position="300"/>
    </location>
</feature>
<evidence type="ECO:0000256" key="2">
    <source>
        <dbReference type="ARBA" id="ARBA00022729"/>
    </source>
</evidence>
<reference evidence="8" key="3">
    <citation type="submission" date="2025-09" db="UniProtKB">
        <authorList>
            <consortium name="Ensembl"/>
        </authorList>
    </citation>
    <scope>IDENTIFICATION</scope>
</reference>
<accession>A0AAQ6IT12</accession>
<dbReference type="GeneTree" id="ENSGT00610000086518"/>
<dbReference type="PANTHER" id="PTHR12080">
    <property type="entry name" value="SIGNALING LYMPHOCYTIC ACTIVATION MOLECULE"/>
    <property type="match status" value="1"/>
</dbReference>
<reference evidence="8 9" key="1">
    <citation type="submission" date="2021-04" db="EMBL/GenBank/DDBJ databases">
        <authorList>
            <consortium name="Wellcome Sanger Institute Data Sharing"/>
        </authorList>
    </citation>
    <scope>NUCLEOTIDE SEQUENCE [LARGE SCALE GENOMIC DNA]</scope>
</reference>
<dbReference type="PANTHER" id="PTHR12080:SF125">
    <property type="entry name" value="CD48 ANTIGEN-LIKE"/>
    <property type="match status" value="1"/>
</dbReference>
<feature type="signal peptide" evidence="6">
    <location>
        <begin position="1"/>
        <end position="21"/>
    </location>
</feature>
<comment type="subcellular location">
    <subcellularLocation>
        <location evidence="1">Membrane</location>
    </subcellularLocation>
</comment>
<dbReference type="Gene3D" id="2.60.40.10">
    <property type="entry name" value="Immunoglobulins"/>
    <property type="match status" value="2"/>
</dbReference>
<evidence type="ECO:0000313" key="9">
    <source>
        <dbReference type="Proteomes" id="UP000265040"/>
    </source>
</evidence>
<feature type="transmembrane region" description="Helical" evidence="5">
    <location>
        <begin position="215"/>
        <end position="234"/>
    </location>
</feature>
<name>A0AAQ6IT12_ANATE</name>
<evidence type="ECO:0000256" key="5">
    <source>
        <dbReference type="SAM" id="Phobius"/>
    </source>
</evidence>
<evidence type="ECO:0000256" key="1">
    <source>
        <dbReference type="ARBA" id="ARBA00004370"/>
    </source>
</evidence>
<evidence type="ECO:0000256" key="3">
    <source>
        <dbReference type="ARBA" id="ARBA00023136"/>
    </source>
</evidence>
<sequence length="300" mass="33388">MCPRMSACCWWLLLAAVPALCENIIYKKIGDEVVLEPGSVSEPIKSLTWKVDVNLAMMWDGKEVDSFRQFKERGSLNTTTGQMTITGLTPSDSGTYTAESKEIKNEPVRLIVISAVPVPSVNLSCNDEKTSCTLTCDGNTTDAGEVKYAWKSDDSIIANLLDKTHHITKDSSNGTETFSCEMKNPVSEESSMPFPNPLFTNEPKTKEGVFHPKTIAGLIVFFSLLVSVLLLAAVHRCKTGMWFYQKGKTCFSAVYYYSSSSFRFMLLPAHVAALYVLYFPDGFLQTTDLSLLFLIRAFRQ</sequence>
<feature type="domain" description="Immunoglobulin" evidence="7">
    <location>
        <begin position="22"/>
        <end position="113"/>
    </location>
</feature>
<keyword evidence="2 6" id="KW-0732">Signal</keyword>
<dbReference type="InterPro" id="IPR036179">
    <property type="entry name" value="Ig-like_dom_sf"/>
</dbReference>
<keyword evidence="9" id="KW-1185">Reference proteome</keyword>
<dbReference type="AlphaFoldDB" id="A0AAQ6IT12"/>